<dbReference type="Proteomes" id="UP000265566">
    <property type="component" value="Chromosome 7"/>
</dbReference>
<protein>
    <submittedName>
        <fullName evidence="1">Uncharacterized protein</fullName>
    </submittedName>
</protein>
<sequence length="77" mass="8773">MGTSRKCLLVVKIHEINSSTILLAKQTHRIYKNRIIFNSRRNDKAIISSFTHISRGTEVRTPIIASALTISIFYQLS</sequence>
<accession>A0A396H905</accession>
<evidence type="ECO:0000313" key="1">
    <source>
        <dbReference type="EMBL" id="RHN47437.1"/>
    </source>
</evidence>
<comment type="caution">
    <text evidence="1">The sequence shown here is derived from an EMBL/GenBank/DDBJ whole genome shotgun (WGS) entry which is preliminary data.</text>
</comment>
<dbReference type="EMBL" id="PSQE01000007">
    <property type="protein sequence ID" value="RHN47437.1"/>
    <property type="molecule type" value="Genomic_DNA"/>
</dbReference>
<evidence type="ECO:0000313" key="2">
    <source>
        <dbReference type="Proteomes" id="UP000265566"/>
    </source>
</evidence>
<dbReference type="Gramene" id="rna42038">
    <property type="protein sequence ID" value="RHN47437.1"/>
    <property type="gene ID" value="gene42038"/>
</dbReference>
<gene>
    <name evidence="1" type="ORF">MtrunA17_Chr7g0252991</name>
</gene>
<reference evidence="2" key="1">
    <citation type="journal article" date="2018" name="Nat. Plants">
        <title>Whole-genome landscape of Medicago truncatula symbiotic genes.</title>
        <authorList>
            <person name="Pecrix Y."/>
            <person name="Staton S.E."/>
            <person name="Sallet E."/>
            <person name="Lelandais-Briere C."/>
            <person name="Moreau S."/>
            <person name="Carrere S."/>
            <person name="Blein T."/>
            <person name="Jardinaud M.F."/>
            <person name="Latrasse D."/>
            <person name="Zouine M."/>
            <person name="Zahm M."/>
            <person name="Kreplak J."/>
            <person name="Mayjonade B."/>
            <person name="Satge C."/>
            <person name="Perez M."/>
            <person name="Cauet S."/>
            <person name="Marande W."/>
            <person name="Chantry-Darmon C."/>
            <person name="Lopez-Roques C."/>
            <person name="Bouchez O."/>
            <person name="Berard A."/>
            <person name="Debelle F."/>
            <person name="Munos S."/>
            <person name="Bendahmane A."/>
            <person name="Berges H."/>
            <person name="Niebel A."/>
            <person name="Buitink J."/>
            <person name="Frugier F."/>
            <person name="Benhamed M."/>
            <person name="Crespi M."/>
            <person name="Gouzy J."/>
            <person name="Gamas P."/>
        </authorList>
    </citation>
    <scope>NUCLEOTIDE SEQUENCE [LARGE SCALE GENOMIC DNA]</scope>
    <source>
        <strain evidence="2">cv. Jemalong A17</strain>
    </source>
</reference>
<organism evidence="1 2">
    <name type="scientific">Medicago truncatula</name>
    <name type="common">Barrel medic</name>
    <name type="synonym">Medicago tribuloides</name>
    <dbReference type="NCBI Taxonomy" id="3880"/>
    <lineage>
        <taxon>Eukaryota</taxon>
        <taxon>Viridiplantae</taxon>
        <taxon>Streptophyta</taxon>
        <taxon>Embryophyta</taxon>
        <taxon>Tracheophyta</taxon>
        <taxon>Spermatophyta</taxon>
        <taxon>Magnoliopsida</taxon>
        <taxon>eudicotyledons</taxon>
        <taxon>Gunneridae</taxon>
        <taxon>Pentapetalae</taxon>
        <taxon>rosids</taxon>
        <taxon>fabids</taxon>
        <taxon>Fabales</taxon>
        <taxon>Fabaceae</taxon>
        <taxon>Papilionoideae</taxon>
        <taxon>50 kb inversion clade</taxon>
        <taxon>NPAAA clade</taxon>
        <taxon>Hologalegina</taxon>
        <taxon>IRL clade</taxon>
        <taxon>Trifolieae</taxon>
        <taxon>Medicago</taxon>
    </lineage>
</organism>
<dbReference type="AlphaFoldDB" id="A0A396H905"/>
<name>A0A396H905_MEDTR</name>
<proteinExistence type="predicted"/>